<sequence>MHRTSDSASTLLPTVGGGGQSMSKTMSSLTLVSTNVPQSQKAIINALVNRLRVKLPCNSGLNLHAVESDPALQQSVELLIQLSRTQLHTVAYALSQLLDKVTKNTGSGTDGFLPLDVLHSQFYILKILSAALTFRTQLYRDARRDPTGPQLPPSSRQEPAFAFDALPLSDEVAQYTLSVMVLIMRQTSSVSERARTIGLMYNEHVPDFHTIDAVGLTNISPNVTVSGSTDRGTTKPEGSIGKSTIASSLRELEAASPSWATPGAASVPSLPSSAYPFASGMHGPSKPVKATGPAVNTTPALTSLVAPAAACYSDTPSSLSWLVYRYAARVVYAISSSNWEAVYTRVRGWIRAANASGSGSRADELADTMDIRLLTCSAVDSVRLGTVLSEISSLIVGVQDKSKLVIANAVRQAVWNWIEILPNEYTELLAGQRTLDNAPERLFDVLYSQYERDGKQRLYWPTLTVLVATSPERLKGLEMLGAVGRVKRDRKIMAFREVLVKGCQSSSRPHREAAIACVVELSKAASFAGGRSVSFADSMAIKSISQDIMEDVKNRLFSPPAPHKSFTEQNDAIDVSFHVDSLVAIFRCFPTFAVSTAFPAVLAPECSEAVKLVGVRACLLLASEVTRVPSQPKLDDLVNATAVRVRKIMTSVTEQTGEQYTDGTIVAPRLYPVALRNAPDLTDKDQLILALLALFRTDVRFFFTLRPNVASDIPRCVRDALLLLRSAFDPCIRTAAARTFGILAATARQMQVGHPLAVGARELAAHTGPNALRAGALLIYSSTNPTDLRLAYNSLISIVLARYANPVELSSTTKMLNTQAALSLYPVPASKFLIMVEVACLIALTSIHQDIVTHASRNLGLLVAIEKMELAPEPSGCSADLLLKRASVYEALGDTNVVVIGRIAHQKRIRKLLRTAAAPSTINMTAWMECFARWEDRTSRLEQLTDGSQDGLMEWQNLTMFLATWGGSCVCNETRYHAFRELIQSEEIPKRMLWPPSANKKVEEFILRMVELLKSTHLFCRETVKDALGQELHPRLYSILMNRFLVSAKDKVEREYPWGPDLCQCVEQAITVLKLIFERIESESDTSHIKVSVSALVRSLLQLLHAAPKEDPWAMRIRVKFCHMTYNLFEKRDYLALEQELLLRGQLLEAFAEWAMVELPPNTPDAQHRTQGEVNFACLKTVVLLLDRFQLGVPDGNQSPDDDALNVRSRLFYRYFQFFLRVVKQCFEKFPVGDERRQRVAFGLAKDVPLYRQLAIQGLSLLLDANMDVGLKHCLSMAYHDDPHVRAVFIHVFSQVLGVEPTGDDNEGEGVENHSEAPDENGDKAEVKIDHEPEDKEKEKEKEKAKDKEKDEEQDGESIMKRKKRFQIMDRTAEGQVQPSRLCEIVRGPNIMIAMAMCNVCPSQEIDNLIHVILNIFDTRKTLLRLLKALIDREVAVTSTEPNLFRSNSMCMRVLSAFARMHGYNYIRQILSPLISQMVNMPADRSYELDPKRPDGKNVEDNAKSLSIIAQAFLHVICDSAPILPPIIREVCNHIADAVNEVWPESSFPAVGSFMFLRFICPAIVSPESVDIELPRDNARIRRGLMLITKIIQNLANNVLFGKEPYLIPLNNLLEANIVPLARFLNEVIHYQQPPEEEEVEEWLGTTYDEVDQMVLHRYFSDHVDKIGKDLLVASRPGTSQANDTVAGKRQWDKLVNVLVELGQPVEVPMLSRSTAEDHLTYKPFMRSQSHRNPDASIREMFIQAPGAKSNPAIEHRSQNSIEESANVYIFRIAQLNVETVEFQLLLYRIFSLIGSNSATFDLILDCTAFSTTSEIPTQWINEFVEVTPFDFVERLRTIYIVNPNQLAQKFLRKMYHRFSGMGIGKTVVAVSAMAELIEKIHPDSLAPLTAASSLEREVLQTFSNVYQYSPQRMRSPITMSVATTHIRITSGRPIAIYPGLNCKLTDTIFLREIDDVYNVAAGREAGEFVIRRHDGARTMLFASRDREEIVKAIRTSKNNLNMEGKYGGRDHFPHLGDISATLMNVALLNLGAENEQLRSGAYELLCSVCHYLEYKDFRLVTSRGFFFPANNSAFAAYFSDKLASHAPHLTLDFLGEFVIGFNKAMSAQQVASLNYLHPWVSNLTQFLDPTSKLFDPSSGKVRLCIRTLIDMTVKNAEFYPLINKLIWENLGRANSGTVNATLDELTRSAIDGGLGSTRCELIAEALVNMSSVEVKGKLLARLRRAITRIKSPPPASPADDIAWNEVAAITRLVYMVLQNNRPPVQILIYIPEIFYLVTVLCMAGPLLLRKTIYGILVNVVQAFLTNKHTDDETKENLRRLLNQTMDPEFQTVLGITRPDTRSDFTVVDPQSDSVVMVKLEELTNYLLDIISCGASSTGLANTWRGRWMSLLSSTAFQLSSYVQSRAFVVLGRLLEIPNTDVDDDLFYQMLVAFQSALATANEDDPTPLLSMLRCLSKAVARLPSESRYLAQVAWIAIALIQSGYAALFSEAAGLLESTLITLEKYNAFTQRTITDCLKEYRSEPLDEVYLQLDELHSLSYASEATFSFSLASIISRGLRLAPTCAPAVSLLRTLLRISRDAQEPSPGPRGTLHTDRVGYFLALLSQTTTSTDYVQLLELAGLDTDWLPPGDADDLEKSGAPPEIDIQLFGEMTNETVLLVSSFAVTMINCSQSEVERQILFGLISEAVMVYPEIVAIACESMLDRINDAFCNSPNPTILHAVSTIFRLTLSDRIWTNEPPASNVTSPHSASTSTLGTNGETSAIANIQSGSQTHDYALGELKMRGIMATNFLVSNRGLSTKLLNFCSQLVGKIIS</sequence>
<dbReference type="InterPro" id="IPR008936">
    <property type="entry name" value="Rho_GTPase_activation_prot"/>
</dbReference>
<feature type="region of interest" description="Disordered" evidence="3">
    <location>
        <begin position="1"/>
        <end position="21"/>
    </location>
</feature>
<dbReference type="InterPro" id="IPR036865">
    <property type="entry name" value="CRAL-TRIO_dom_sf"/>
</dbReference>
<organism evidence="5 6">
    <name type="scientific">Rhizoctonia solani</name>
    <dbReference type="NCBI Taxonomy" id="456999"/>
    <lineage>
        <taxon>Eukaryota</taxon>
        <taxon>Fungi</taxon>
        <taxon>Dikarya</taxon>
        <taxon>Basidiomycota</taxon>
        <taxon>Agaricomycotina</taxon>
        <taxon>Agaricomycetes</taxon>
        <taxon>Cantharellales</taxon>
        <taxon>Ceratobasidiaceae</taxon>
        <taxon>Rhizoctonia</taxon>
    </lineage>
</organism>
<dbReference type="InterPro" id="IPR011993">
    <property type="entry name" value="PH-like_dom_sf"/>
</dbReference>
<dbReference type="InterPro" id="IPR016024">
    <property type="entry name" value="ARM-type_fold"/>
</dbReference>
<dbReference type="PROSITE" id="PS00509">
    <property type="entry name" value="RAS_GTPASE_ACTIV_1"/>
    <property type="match status" value="1"/>
</dbReference>
<dbReference type="SUPFAM" id="SSF48371">
    <property type="entry name" value="ARM repeat"/>
    <property type="match status" value="2"/>
</dbReference>
<evidence type="ECO:0000256" key="1">
    <source>
        <dbReference type="ARBA" id="ARBA00022468"/>
    </source>
</evidence>
<dbReference type="SMART" id="SM00323">
    <property type="entry name" value="RasGAP"/>
    <property type="match status" value="1"/>
</dbReference>
<proteinExistence type="predicted"/>
<evidence type="ECO:0000313" key="6">
    <source>
        <dbReference type="Proteomes" id="UP000663846"/>
    </source>
</evidence>
<evidence type="ECO:0000256" key="3">
    <source>
        <dbReference type="SAM" id="MobiDB-lite"/>
    </source>
</evidence>
<dbReference type="InterPro" id="IPR001251">
    <property type="entry name" value="CRAL-TRIO_dom"/>
</dbReference>
<evidence type="ECO:0000256" key="2">
    <source>
        <dbReference type="ARBA" id="ARBA00022553"/>
    </source>
</evidence>
<dbReference type="Pfam" id="PF13716">
    <property type="entry name" value="CRAL_TRIO_2"/>
    <property type="match status" value="1"/>
</dbReference>
<accession>A0A8H3AID5</accession>
<dbReference type="InterPro" id="IPR023152">
    <property type="entry name" value="RasGAP_CS"/>
</dbReference>
<feature type="domain" description="Ras-GAP" evidence="4">
    <location>
        <begin position="1405"/>
        <end position="1597"/>
    </location>
</feature>
<dbReference type="PANTHER" id="PTHR10194">
    <property type="entry name" value="RAS GTPASE-ACTIVATING PROTEINS"/>
    <property type="match status" value="1"/>
</dbReference>
<dbReference type="Gene3D" id="1.10.506.10">
    <property type="entry name" value="GTPase Activation - p120gap, domain 1"/>
    <property type="match status" value="2"/>
</dbReference>
<name>A0A8H3AID5_9AGAM</name>
<dbReference type="Proteomes" id="UP000663846">
    <property type="component" value="Unassembled WGS sequence"/>
</dbReference>
<reference evidence="5" key="1">
    <citation type="submission" date="2021-01" db="EMBL/GenBank/DDBJ databases">
        <authorList>
            <person name="Kaushik A."/>
        </authorList>
    </citation>
    <scope>NUCLEOTIDE SEQUENCE</scope>
    <source>
        <strain evidence="5">AG1-1C</strain>
    </source>
</reference>
<comment type="caution">
    <text evidence="5">The sequence shown here is derived from an EMBL/GenBank/DDBJ whole genome shotgun (WGS) entry which is preliminary data.</text>
</comment>
<protein>
    <recommendedName>
        <fullName evidence="4">Ras-GAP domain-containing protein</fullName>
    </recommendedName>
</protein>
<feature type="compositionally biased region" description="Basic and acidic residues" evidence="3">
    <location>
        <begin position="1311"/>
        <end position="1351"/>
    </location>
</feature>
<dbReference type="Gene3D" id="3.40.525.10">
    <property type="entry name" value="CRAL-TRIO lipid binding domain"/>
    <property type="match status" value="1"/>
</dbReference>
<dbReference type="PROSITE" id="PS50018">
    <property type="entry name" value="RAS_GTPASE_ACTIV_2"/>
    <property type="match status" value="1"/>
</dbReference>
<keyword evidence="1" id="KW-0343">GTPase activation</keyword>
<evidence type="ECO:0000313" key="5">
    <source>
        <dbReference type="EMBL" id="CAE6422943.1"/>
    </source>
</evidence>
<dbReference type="InterPro" id="IPR001936">
    <property type="entry name" value="RasGAP_dom"/>
</dbReference>
<dbReference type="GO" id="GO:0005096">
    <property type="term" value="F:GTPase activator activity"/>
    <property type="evidence" value="ECO:0007669"/>
    <property type="project" value="UniProtKB-KW"/>
</dbReference>
<feature type="region of interest" description="Disordered" evidence="3">
    <location>
        <begin position="1301"/>
        <end position="1365"/>
    </location>
</feature>
<evidence type="ECO:0000259" key="4">
    <source>
        <dbReference type="PROSITE" id="PS50018"/>
    </source>
</evidence>
<dbReference type="PANTHER" id="PTHR10194:SF142">
    <property type="entry name" value="NEUROFIBROMIN"/>
    <property type="match status" value="1"/>
</dbReference>
<feature type="compositionally biased region" description="Polar residues" evidence="3">
    <location>
        <begin position="1"/>
        <end position="12"/>
    </location>
</feature>
<keyword evidence="2" id="KW-0597">Phosphoprotein</keyword>
<dbReference type="InterPro" id="IPR039360">
    <property type="entry name" value="Ras_GTPase"/>
</dbReference>
<dbReference type="SUPFAM" id="SSF48350">
    <property type="entry name" value="GTPase activation domain, GAP"/>
    <property type="match status" value="1"/>
</dbReference>
<gene>
    <name evidence="5" type="ORF">RDB_LOCUS90379</name>
</gene>
<dbReference type="Pfam" id="PF00616">
    <property type="entry name" value="RasGAP"/>
    <property type="match status" value="2"/>
</dbReference>
<dbReference type="EMBL" id="CAJMWS010000322">
    <property type="protein sequence ID" value="CAE6422943.1"/>
    <property type="molecule type" value="Genomic_DNA"/>
</dbReference>
<dbReference type="CDD" id="cd05392">
    <property type="entry name" value="RasGAP_Neurofibromin_like"/>
    <property type="match status" value="1"/>
</dbReference>
<dbReference type="Gene3D" id="2.30.29.30">
    <property type="entry name" value="Pleckstrin-homology domain (PH domain)/Phosphotyrosine-binding domain (PTB)"/>
    <property type="match status" value="1"/>
</dbReference>